<feature type="transmembrane region" description="Helical" evidence="1">
    <location>
        <begin position="12"/>
        <end position="33"/>
    </location>
</feature>
<dbReference type="Gene3D" id="2.40.50.1020">
    <property type="entry name" value="LytTr DNA-binding domain"/>
    <property type="match status" value="1"/>
</dbReference>
<dbReference type="SMART" id="SM00850">
    <property type="entry name" value="LytTR"/>
    <property type="match status" value="1"/>
</dbReference>
<dbReference type="AlphaFoldDB" id="A0A1T4ZTI6"/>
<keyword evidence="1" id="KW-0812">Transmembrane</keyword>
<dbReference type="PANTHER" id="PTHR37299">
    <property type="entry name" value="TRANSCRIPTIONAL REGULATOR-RELATED"/>
    <property type="match status" value="1"/>
</dbReference>
<feature type="transmembrane region" description="Helical" evidence="1">
    <location>
        <begin position="45"/>
        <end position="62"/>
    </location>
</feature>
<evidence type="ECO:0000256" key="1">
    <source>
        <dbReference type="SAM" id="Phobius"/>
    </source>
</evidence>
<dbReference type="Pfam" id="PF04397">
    <property type="entry name" value="LytTR"/>
    <property type="match status" value="1"/>
</dbReference>
<keyword evidence="1" id="KW-0472">Membrane</keyword>
<evidence type="ECO:0000259" key="2">
    <source>
        <dbReference type="PROSITE" id="PS50930"/>
    </source>
</evidence>
<keyword evidence="4" id="KW-1185">Reference proteome</keyword>
<evidence type="ECO:0000313" key="3">
    <source>
        <dbReference type="EMBL" id="SKB25917.1"/>
    </source>
</evidence>
<proteinExistence type="predicted"/>
<accession>A0A1T4ZTI6</accession>
<dbReference type="GO" id="GO:0003677">
    <property type="term" value="F:DNA binding"/>
    <property type="evidence" value="ECO:0007669"/>
    <property type="project" value="InterPro"/>
</dbReference>
<dbReference type="InterPro" id="IPR046947">
    <property type="entry name" value="LytR-like"/>
</dbReference>
<reference evidence="4" key="1">
    <citation type="submission" date="2017-02" db="EMBL/GenBank/DDBJ databases">
        <authorList>
            <person name="Varghese N."/>
            <person name="Submissions S."/>
        </authorList>
    </citation>
    <scope>NUCLEOTIDE SEQUENCE [LARGE SCALE GENOMIC DNA]</scope>
    <source>
        <strain evidence="4">DSM 24967</strain>
    </source>
</reference>
<sequence>MHPFLASKKEKVSISLLTLLSVTNQWILLYLYVDMPFNVITADSLFSVFLFACLGYLLWYMVDVTRAPLLEALVAFLTLGLWLSLSFASLYFFDYADGQIDHYFIRTLPIRVLLGILCWVILLQWYRLCKLKDVNDSIEVNCQTTTEPSGLPDNEEPKESLQKHEITDHIAVKSGTKIHIVRLDELLYLQAEGDYVMLFSASGQYLKEQTMKYFEMCLPPHRFVRIHRSYIINVEQILRVELYGKESYHVLLKNGKCLRASSAGYKLLKDRLSL</sequence>
<feature type="transmembrane region" description="Helical" evidence="1">
    <location>
        <begin position="103"/>
        <end position="123"/>
    </location>
</feature>
<dbReference type="PROSITE" id="PS50930">
    <property type="entry name" value="HTH_LYTTR"/>
    <property type="match status" value="1"/>
</dbReference>
<dbReference type="PANTHER" id="PTHR37299:SF1">
    <property type="entry name" value="STAGE 0 SPORULATION PROTEIN A HOMOLOG"/>
    <property type="match status" value="1"/>
</dbReference>
<dbReference type="RefSeq" id="WP_079681870.1">
    <property type="nucleotide sequence ID" value="NZ_FUYQ01000001.1"/>
</dbReference>
<feature type="domain" description="HTH LytTR-type" evidence="2">
    <location>
        <begin position="170"/>
        <end position="274"/>
    </location>
</feature>
<keyword evidence="1" id="KW-1133">Transmembrane helix</keyword>
<dbReference type="Proteomes" id="UP000190852">
    <property type="component" value="Unassembled WGS sequence"/>
</dbReference>
<dbReference type="EMBL" id="FUYQ01000001">
    <property type="protein sequence ID" value="SKB25917.1"/>
    <property type="molecule type" value="Genomic_DNA"/>
</dbReference>
<protein>
    <submittedName>
        <fullName evidence="3">Transcriptional regulator, LytTR family</fullName>
    </submittedName>
</protein>
<gene>
    <name evidence="3" type="ORF">SAMN05660349_00089</name>
</gene>
<evidence type="ECO:0000313" key="4">
    <source>
        <dbReference type="Proteomes" id="UP000190852"/>
    </source>
</evidence>
<organism evidence="3 4">
    <name type="scientific">Parabacteroides chartae</name>
    <dbReference type="NCBI Taxonomy" id="1037355"/>
    <lineage>
        <taxon>Bacteria</taxon>
        <taxon>Pseudomonadati</taxon>
        <taxon>Bacteroidota</taxon>
        <taxon>Bacteroidia</taxon>
        <taxon>Bacteroidales</taxon>
        <taxon>Tannerellaceae</taxon>
        <taxon>Parabacteroides</taxon>
    </lineage>
</organism>
<dbReference type="InterPro" id="IPR007492">
    <property type="entry name" value="LytTR_DNA-bd_dom"/>
</dbReference>
<feature type="transmembrane region" description="Helical" evidence="1">
    <location>
        <begin position="69"/>
        <end position="91"/>
    </location>
</feature>
<name>A0A1T4ZTI6_9BACT</name>
<dbReference type="GO" id="GO:0000156">
    <property type="term" value="F:phosphorelay response regulator activity"/>
    <property type="evidence" value="ECO:0007669"/>
    <property type="project" value="InterPro"/>
</dbReference>